<feature type="compositionally biased region" description="Gly residues" evidence="6">
    <location>
        <begin position="326"/>
        <end position="336"/>
    </location>
</feature>
<evidence type="ECO:0000256" key="4">
    <source>
        <dbReference type="ARBA" id="ARBA00022840"/>
    </source>
</evidence>
<dbReference type="SUPFAM" id="SSF56112">
    <property type="entry name" value="Protein kinase-like (PK-like)"/>
    <property type="match status" value="1"/>
</dbReference>
<evidence type="ECO:0000256" key="5">
    <source>
        <dbReference type="PROSITE-ProRule" id="PRU10141"/>
    </source>
</evidence>
<evidence type="ECO:0000256" key="3">
    <source>
        <dbReference type="ARBA" id="ARBA00022777"/>
    </source>
</evidence>
<evidence type="ECO:0000256" key="6">
    <source>
        <dbReference type="SAM" id="MobiDB-lite"/>
    </source>
</evidence>
<dbReference type="InterPro" id="IPR017441">
    <property type="entry name" value="Protein_kinase_ATP_BS"/>
</dbReference>
<dbReference type="InterPro" id="IPR000719">
    <property type="entry name" value="Prot_kinase_dom"/>
</dbReference>
<proteinExistence type="predicted"/>
<dbReference type="Gene3D" id="3.30.200.20">
    <property type="entry name" value="Phosphorylase Kinase, domain 1"/>
    <property type="match status" value="1"/>
</dbReference>
<keyword evidence="4 5" id="KW-0067">ATP-binding</keyword>
<name>A0A4Y3RCU6_9ACTN</name>
<dbReference type="Gene3D" id="3.40.50.2300">
    <property type="match status" value="2"/>
</dbReference>
<feature type="region of interest" description="Disordered" evidence="6">
    <location>
        <begin position="320"/>
        <end position="347"/>
    </location>
</feature>
<dbReference type="PANTHER" id="PTHR43289:SF34">
    <property type="entry name" value="SERINE_THREONINE-PROTEIN KINASE YBDM-RELATED"/>
    <property type="match status" value="1"/>
</dbReference>
<gene>
    <name evidence="8" type="ORF">SGA01_03030</name>
</gene>
<feature type="domain" description="Protein kinase" evidence="7">
    <location>
        <begin position="15"/>
        <end position="272"/>
    </location>
</feature>
<organism evidence="8 9">
    <name type="scientific">Streptomyces gardneri</name>
    <dbReference type="NCBI Taxonomy" id="66892"/>
    <lineage>
        <taxon>Bacteria</taxon>
        <taxon>Bacillati</taxon>
        <taxon>Actinomycetota</taxon>
        <taxon>Actinomycetes</taxon>
        <taxon>Kitasatosporales</taxon>
        <taxon>Streptomycetaceae</taxon>
        <taxon>Streptomyces</taxon>
    </lineage>
</organism>
<dbReference type="GO" id="GO:0004674">
    <property type="term" value="F:protein serine/threonine kinase activity"/>
    <property type="evidence" value="ECO:0007669"/>
    <property type="project" value="TreeGrafter"/>
</dbReference>
<accession>A0A4Y3RCU6</accession>
<dbReference type="SUPFAM" id="SSF53822">
    <property type="entry name" value="Periplasmic binding protein-like I"/>
    <property type="match status" value="1"/>
</dbReference>
<evidence type="ECO:0000256" key="2">
    <source>
        <dbReference type="ARBA" id="ARBA00022741"/>
    </source>
</evidence>
<dbReference type="PROSITE" id="PS50011">
    <property type="entry name" value="PROTEIN_KINASE_DOM"/>
    <property type="match status" value="1"/>
</dbReference>
<protein>
    <recommendedName>
        <fullName evidence="7">Protein kinase domain-containing protein</fullName>
    </recommendedName>
</protein>
<dbReference type="CDD" id="cd14014">
    <property type="entry name" value="STKc_PknB_like"/>
    <property type="match status" value="1"/>
</dbReference>
<sequence>MDRLRAADPSSVGGHRLVARLGAGGMGVVYLARTPLGGWAAVKVIRAEYAADPGFRARFRREAELAARITSRWTVPVLAADADAREPWLATAYVPGLPLSEAVAVRGPWLADRVRTLAAALVEALDAVHTAGLVHRDVKPDNVLLAADGPRLIDFGIARAVGSTGLTETGSVIGSAGYLSPEQARGGRVGPPGDVFSLGCVLAHTATGRHPFGTGRAPVVLYRTVHEEPDLDGLSGPLAETVRACVAKDPEDRPCMGELREAFGGFTEDGWLPEGLPALVAERAHRVLDLPLPRPTQIDGGTGGASQLDGIADVDQTADVDETGGTTAGAGAGAGADPGPDAPTTRAAVIPPSRRRLLAAGAALGVTVVGGAGAWWEWGRTPAPTGGGRKERRALPQRTVALLGTSADPLVTAQARGAQLAVDRHRRDPARTMDLTLRTVHDGGTGAGAAAAVTALAADPRVYAVIAAGTNTTVPAAVAACTAAGLTVLVVRADTEDLNTVNTTTALMLRATETVGPLAGVRHLNRVVAAERTVVVRDLGDGGRGLPTFRMAVSHGKLTVGTIVTEEVTAGTGFDAAAERIAEHPTAAVLFAGVTPARAAALARALRAAGHRGVCVAGEHVLAAPFLRDGEGWYVAACHLDAAADLRTRAFAVAHRARYGTPPASWAAEAYDAVGFAVQGVTRLGDEGGRDELKGALLARPWQGITRRMAYDSAATQLYDSDGDGGHFLYRVQRGVARYMARLDDIG</sequence>
<keyword evidence="2 5" id="KW-0547">Nucleotide-binding</keyword>
<dbReference type="PROSITE" id="PS00108">
    <property type="entry name" value="PROTEIN_KINASE_ST"/>
    <property type="match status" value="1"/>
</dbReference>
<dbReference type="PANTHER" id="PTHR43289">
    <property type="entry name" value="MITOGEN-ACTIVATED PROTEIN KINASE KINASE KINASE 20-RELATED"/>
    <property type="match status" value="1"/>
</dbReference>
<evidence type="ECO:0000259" key="7">
    <source>
        <dbReference type="PROSITE" id="PS50011"/>
    </source>
</evidence>
<dbReference type="PROSITE" id="PS00107">
    <property type="entry name" value="PROTEIN_KINASE_ATP"/>
    <property type="match status" value="1"/>
</dbReference>
<dbReference type="Pfam" id="PF00069">
    <property type="entry name" value="Pkinase"/>
    <property type="match status" value="1"/>
</dbReference>
<evidence type="ECO:0000313" key="8">
    <source>
        <dbReference type="EMBL" id="GEB54698.1"/>
    </source>
</evidence>
<evidence type="ECO:0000313" key="9">
    <source>
        <dbReference type="Proteomes" id="UP000315226"/>
    </source>
</evidence>
<dbReference type="AlphaFoldDB" id="A0A4Y3RCU6"/>
<feature type="binding site" evidence="5">
    <location>
        <position position="43"/>
    </location>
    <ligand>
        <name>ATP</name>
        <dbReference type="ChEBI" id="CHEBI:30616"/>
    </ligand>
</feature>
<dbReference type="SMART" id="SM00220">
    <property type="entry name" value="S_TKc"/>
    <property type="match status" value="1"/>
</dbReference>
<dbReference type="EMBL" id="BJMN01000002">
    <property type="protein sequence ID" value="GEB54698.1"/>
    <property type="molecule type" value="Genomic_DNA"/>
</dbReference>
<dbReference type="InterPro" id="IPR011009">
    <property type="entry name" value="Kinase-like_dom_sf"/>
</dbReference>
<dbReference type="Proteomes" id="UP000315226">
    <property type="component" value="Unassembled WGS sequence"/>
</dbReference>
<dbReference type="InterPro" id="IPR028082">
    <property type="entry name" value="Peripla_BP_I"/>
</dbReference>
<dbReference type="Gene3D" id="1.10.510.10">
    <property type="entry name" value="Transferase(Phosphotransferase) domain 1"/>
    <property type="match status" value="1"/>
</dbReference>
<dbReference type="OrthoDB" id="9762169at2"/>
<dbReference type="GO" id="GO:0005524">
    <property type="term" value="F:ATP binding"/>
    <property type="evidence" value="ECO:0007669"/>
    <property type="project" value="UniProtKB-UniRule"/>
</dbReference>
<evidence type="ECO:0000256" key="1">
    <source>
        <dbReference type="ARBA" id="ARBA00022679"/>
    </source>
</evidence>
<dbReference type="InterPro" id="IPR008271">
    <property type="entry name" value="Ser/Thr_kinase_AS"/>
</dbReference>
<keyword evidence="9" id="KW-1185">Reference proteome</keyword>
<reference evidence="8 9" key="1">
    <citation type="submission" date="2019-06" db="EMBL/GenBank/DDBJ databases">
        <title>Whole genome shotgun sequence of Streptomyces gardneri NBRC 12865.</title>
        <authorList>
            <person name="Hosoyama A."/>
            <person name="Uohara A."/>
            <person name="Ohji S."/>
            <person name="Ichikawa N."/>
        </authorList>
    </citation>
    <scope>NUCLEOTIDE SEQUENCE [LARGE SCALE GENOMIC DNA]</scope>
    <source>
        <strain evidence="8 9">NBRC 12865</strain>
    </source>
</reference>
<dbReference type="RefSeq" id="WP_141292489.1">
    <property type="nucleotide sequence ID" value="NZ_BJMN01000002.1"/>
</dbReference>
<comment type="caution">
    <text evidence="8">The sequence shown here is derived from an EMBL/GenBank/DDBJ whole genome shotgun (WGS) entry which is preliminary data.</text>
</comment>
<keyword evidence="3" id="KW-0418">Kinase</keyword>
<keyword evidence="1" id="KW-0808">Transferase</keyword>